<dbReference type="GO" id="GO:0004751">
    <property type="term" value="F:ribose-5-phosphate isomerase activity"/>
    <property type="evidence" value="ECO:0007669"/>
    <property type="project" value="TreeGrafter"/>
</dbReference>
<organism evidence="4 5">
    <name type="scientific">Candidatus Giovannonibacteria bacterium RIFCSPLOWO2_01_FULL_46_13</name>
    <dbReference type="NCBI Taxonomy" id="1798352"/>
    <lineage>
        <taxon>Bacteria</taxon>
        <taxon>Candidatus Giovannoniibacteriota</taxon>
    </lineage>
</organism>
<dbReference type="PANTHER" id="PTHR30345:SF0">
    <property type="entry name" value="DNA DAMAGE-REPAIR_TOLERATION PROTEIN DRT102"/>
    <property type="match status" value="1"/>
</dbReference>
<feature type="binding site" evidence="3">
    <location>
        <begin position="8"/>
        <end position="9"/>
    </location>
    <ligand>
        <name>D-ribulose 5-phosphate</name>
        <dbReference type="ChEBI" id="CHEBI:58121"/>
    </ligand>
</feature>
<dbReference type="GO" id="GO:0009052">
    <property type="term" value="P:pentose-phosphate shunt, non-oxidative branch"/>
    <property type="evidence" value="ECO:0007669"/>
    <property type="project" value="TreeGrafter"/>
</dbReference>
<dbReference type="GO" id="GO:0019316">
    <property type="term" value="P:D-allose catabolic process"/>
    <property type="evidence" value="ECO:0007669"/>
    <property type="project" value="TreeGrafter"/>
</dbReference>
<dbReference type="NCBIfam" id="TIGR00689">
    <property type="entry name" value="rpiB_lacA_lacB"/>
    <property type="match status" value="1"/>
</dbReference>
<feature type="binding site" evidence="3">
    <location>
        <position position="102"/>
    </location>
    <ligand>
        <name>D-ribulose 5-phosphate</name>
        <dbReference type="ChEBI" id="CHEBI:58121"/>
    </ligand>
</feature>
<name>A0A1F5X4A3_9BACT</name>
<dbReference type="InterPro" id="IPR004785">
    <property type="entry name" value="RpiB"/>
</dbReference>
<feature type="binding site" evidence="3">
    <location>
        <position position="139"/>
    </location>
    <ligand>
        <name>D-ribulose 5-phosphate</name>
        <dbReference type="ChEBI" id="CHEBI:58121"/>
    </ligand>
</feature>
<reference evidence="4 5" key="1">
    <citation type="journal article" date="2016" name="Nat. Commun.">
        <title>Thousands of microbial genomes shed light on interconnected biogeochemical processes in an aquifer system.</title>
        <authorList>
            <person name="Anantharaman K."/>
            <person name="Brown C.T."/>
            <person name="Hug L.A."/>
            <person name="Sharon I."/>
            <person name="Castelle C.J."/>
            <person name="Probst A.J."/>
            <person name="Thomas B.C."/>
            <person name="Singh A."/>
            <person name="Wilkins M.J."/>
            <person name="Karaoz U."/>
            <person name="Brodie E.L."/>
            <person name="Williams K.H."/>
            <person name="Hubbard S.S."/>
            <person name="Banfield J.F."/>
        </authorList>
    </citation>
    <scope>NUCLEOTIDE SEQUENCE [LARGE SCALE GENOMIC DNA]</scope>
</reference>
<proteinExistence type="inferred from homology"/>
<accession>A0A1F5X4A3</accession>
<dbReference type="Gene3D" id="3.40.1400.10">
    <property type="entry name" value="Sugar-phosphate isomerase, RpiB/LacA/LacB"/>
    <property type="match status" value="1"/>
</dbReference>
<dbReference type="PANTHER" id="PTHR30345">
    <property type="entry name" value="RIBOSE-5-PHOSPHATE ISOMERASE B"/>
    <property type="match status" value="1"/>
</dbReference>
<dbReference type="InterPro" id="IPR036569">
    <property type="entry name" value="RpiB_LacA_LacB_sf"/>
</dbReference>
<dbReference type="Pfam" id="PF02502">
    <property type="entry name" value="LacAB_rpiB"/>
    <property type="match status" value="1"/>
</dbReference>
<evidence type="ECO:0000313" key="5">
    <source>
        <dbReference type="Proteomes" id="UP000178684"/>
    </source>
</evidence>
<dbReference type="AlphaFoldDB" id="A0A1F5X4A3"/>
<feature type="binding site" evidence="3">
    <location>
        <begin position="67"/>
        <end position="71"/>
    </location>
    <ligand>
        <name>D-ribulose 5-phosphate</name>
        <dbReference type="ChEBI" id="CHEBI:58121"/>
    </ligand>
</feature>
<dbReference type="Proteomes" id="UP000178684">
    <property type="component" value="Unassembled WGS sequence"/>
</dbReference>
<feature type="binding site" evidence="3">
    <location>
        <position position="112"/>
    </location>
    <ligand>
        <name>D-ribulose 5-phosphate</name>
        <dbReference type="ChEBI" id="CHEBI:58121"/>
    </ligand>
</feature>
<dbReference type="SUPFAM" id="SSF89623">
    <property type="entry name" value="Ribose/Galactose isomerase RpiB/AlsB"/>
    <property type="match status" value="1"/>
</dbReference>
<keyword evidence="2 4" id="KW-0413">Isomerase</keyword>
<dbReference type="NCBIfam" id="NF004051">
    <property type="entry name" value="PRK05571.1"/>
    <property type="match status" value="1"/>
</dbReference>
<dbReference type="EMBL" id="MFIE01000014">
    <property type="protein sequence ID" value="OGF82708.1"/>
    <property type="molecule type" value="Genomic_DNA"/>
</dbReference>
<comment type="caution">
    <text evidence="4">The sequence shown here is derived from an EMBL/GenBank/DDBJ whole genome shotgun (WGS) entry which is preliminary data.</text>
</comment>
<evidence type="ECO:0000256" key="2">
    <source>
        <dbReference type="ARBA" id="ARBA00023235"/>
    </source>
</evidence>
<dbReference type="InterPro" id="IPR003500">
    <property type="entry name" value="RpiB_LacA_LacB"/>
</dbReference>
<gene>
    <name evidence="4" type="ORF">A3B18_00315</name>
</gene>
<evidence type="ECO:0000256" key="3">
    <source>
        <dbReference type="PIRSR" id="PIRSR005384-2"/>
    </source>
</evidence>
<dbReference type="PIRSF" id="PIRSF005384">
    <property type="entry name" value="RpiB_LacA_B"/>
    <property type="match status" value="1"/>
</dbReference>
<evidence type="ECO:0000256" key="1">
    <source>
        <dbReference type="ARBA" id="ARBA00008754"/>
    </source>
</evidence>
<evidence type="ECO:0000313" key="4">
    <source>
        <dbReference type="EMBL" id="OGF82708.1"/>
    </source>
</evidence>
<dbReference type="NCBIfam" id="TIGR01120">
    <property type="entry name" value="rpiB"/>
    <property type="match status" value="1"/>
</dbReference>
<sequence length="146" mass="16118">MKIYIGADHAGFELKEKLKKFLEEKGHEVIDKGAYELNPADDYPDFIKPVAEAVAGDKDSMGVVLGGSGQGEAMAANRVKGIRAAVYYGGDLEIVKLSREHNDSNILSLGARFISEEEAKEAVNLWLLTPFAEGRHRKRIDDIDEK</sequence>
<comment type="similarity">
    <text evidence="1">Belongs to the LacAB/RpiB family.</text>
</comment>
<feature type="binding site" evidence="3">
    <location>
        <position position="135"/>
    </location>
    <ligand>
        <name>D-ribulose 5-phosphate</name>
        <dbReference type="ChEBI" id="CHEBI:58121"/>
    </ligand>
</feature>
<protein>
    <submittedName>
        <fullName evidence="4">Ribose 5-phosphate isomerase B</fullName>
    </submittedName>
</protein>